<dbReference type="EMBL" id="JBIAZU010000012">
    <property type="protein sequence ID" value="MFF5297542.1"/>
    <property type="molecule type" value="Genomic_DNA"/>
</dbReference>
<evidence type="ECO:0000256" key="1">
    <source>
        <dbReference type="ARBA" id="ARBA00022801"/>
    </source>
</evidence>
<keyword evidence="1 3" id="KW-0378">Hydrolase</keyword>
<comment type="caution">
    <text evidence="3">The sequence shown here is derived from an EMBL/GenBank/DDBJ whole genome shotgun (WGS) entry which is preliminary data.</text>
</comment>
<dbReference type="Gene3D" id="3.40.50.1820">
    <property type="entry name" value="alpha/beta hydrolase"/>
    <property type="match status" value="1"/>
</dbReference>
<reference evidence="3 4" key="1">
    <citation type="submission" date="2024-10" db="EMBL/GenBank/DDBJ databases">
        <title>The Natural Products Discovery Center: Release of the First 8490 Sequenced Strains for Exploring Actinobacteria Biosynthetic Diversity.</title>
        <authorList>
            <person name="Kalkreuter E."/>
            <person name="Kautsar S.A."/>
            <person name="Yang D."/>
            <person name="Bader C.D."/>
            <person name="Teijaro C.N."/>
            <person name="Fluegel L."/>
            <person name="Davis C.M."/>
            <person name="Simpson J.R."/>
            <person name="Lauterbach L."/>
            <person name="Steele A.D."/>
            <person name="Gui C."/>
            <person name="Meng S."/>
            <person name="Li G."/>
            <person name="Viehrig K."/>
            <person name="Ye F."/>
            <person name="Su P."/>
            <person name="Kiefer A.F."/>
            <person name="Nichols A."/>
            <person name="Cepeda A.J."/>
            <person name="Yan W."/>
            <person name="Fan B."/>
            <person name="Jiang Y."/>
            <person name="Adhikari A."/>
            <person name="Zheng C.-J."/>
            <person name="Schuster L."/>
            <person name="Cowan T.M."/>
            <person name="Smanski M.J."/>
            <person name="Chevrette M.G."/>
            <person name="De Carvalho L.P.S."/>
            <person name="Shen B."/>
        </authorList>
    </citation>
    <scope>NUCLEOTIDE SEQUENCE [LARGE SCALE GENOMIC DNA]</scope>
    <source>
        <strain evidence="3 4">NPDC000087</strain>
    </source>
</reference>
<feature type="domain" description="Alpha/beta hydrolase fold-3" evidence="2">
    <location>
        <begin position="69"/>
        <end position="265"/>
    </location>
</feature>
<gene>
    <name evidence="3" type="ORF">ACFY35_49615</name>
</gene>
<proteinExistence type="predicted"/>
<evidence type="ECO:0000313" key="3">
    <source>
        <dbReference type="EMBL" id="MFF5297542.1"/>
    </source>
</evidence>
<dbReference type="InterPro" id="IPR050300">
    <property type="entry name" value="GDXG_lipolytic_enzyme"/>
</dbReference>
<dbReference type="InterPro" id="IPR013094">
    <property type="entry name" value="AB_hydrolase_3"/>
</dbReference>
<dbReference type="Proteomes" id="UP001602245">
    <property type="component" value="Unassembled WGS sequence"/>
</dbReference>
<evidence type="ECO:0000313" key="4">
    <source>
        <dbReference type="Proteomes" id="UP001602245"/>
    </source>
</evidence>
<dbReference type="PANTHER" id="PTHR48081:SF8">
    <property type="entry name" value="ALPHA_BETA HYDROLASE FOLD-3 DOMAIN-CONTAINING PROTEIN-RELATED"/>
    <property type="match status" value="1"/>
</dbReference>
<protein>
    <submittedName>
        <fullName evidence="3">Alpha/beta hydrolase</fullName>
    </submittedName>
</protein>
<dbReference type="InterPro" id="IPR029058">
    <property type="entry name" value="AB_hydrolase_fold"/>
</dbReference>
<dbReference type="RefSeq" id="WP_157296327.1">
    <property type="nucleotide sequence ID" value="NZ_JBIAZU010000012.1"/>
</dbReference>
<dbReference type="GO" id="GO:0016787">
    <property type="term" value="F:hydrolase activity"/>
    <property type="evidence" value="ECO:0007669"/>
    <property type="project" value="UniProtKB-KW"/>
</dbReference>
<organism evidence="3 4">
    <name type="scientific">Paractinoplanes globisporus</name>
    <dbReference type="NCBI Taxonomy" id="113565"/>
    <lineage>
        <taxon>Bacteria</taxon>
        <taxon>Bacillati</taxon>
        <taxon>Actinomycetota</taxon>
        <taxon>Actinomycetes</taxon>
        <taxon>Micromonosporales</taxon>
        <taxon>Micromonosporaceae</taxon>
        <taxon>Paractinoplanes</taxon>
    </lineage>
</organism>
<dbReference type="Pfam" id="PF07859">
    <property type="entry name" value="Abhydrolase_3"/>
    <property type="match status" value="1"/>
</dbReference>
<accession>A0ABW6WYZ4</accession>
<keyword evidence="4" id="KW-1185">Reference proteome</keyword>
<dbReference type="PANTHER" id="PTHR48081">
    <property type="entry name" value="AB HYDROLASE SUPERFAMILY PROTEIN C4A8.06C"/>
    <property type="match status" value="1"/>
</dbReference>
<name>A0ABW6WYZ4_9ACTN</name>
<dbReference type="SUPFAM" id="SSF53474">
    <property type="entry name" value="alpha/beta-Hydrolases"/>
    <property type="match status" value="1"/>
</dbReference>
<sequence length="293" mass="30449">MTRVDAALRPLLDGDGVSPIADIAAARVQRRRASLDRAGVAPAVREVVEVPEARLRLYEPMDRTATGALVVVHGGGWVWGGIDEVDVLARTLANATGRLTASAGYRLAPEHPYPAPLEDVTAAVAWLTENTGVDPGDVVLLGLSAGGTLALAASARFRGTPLAVRAQVLVYPMLDPSLSSASAGRYATIAPLSRPRAAWFWSQYAPAGPHAAPMLGDPEGLPPTYVVLAGVDVLHDEGVAYADRLRSAGVPVAVKVWPGAVHGFLNMAGLAPELCAAAVNDIAGWIRTGTAKP</sequence>
<evidence type="ECO:0000259" key="2">
    <source>
        <dbReference type="Pfam" id="PF07859"/>
    </source>
</evidence>